<proteinExistence type="predicted"/>
<feature type="compositionally biased region" description="Basic and acidic residues" evidence="1">
    <location>
        <begin position="102"/>
        <end position="121"/>
    </location>
</feature>
<sequence>MAGRAQQKKHKRSVLVDGDEMAAGQQQKEVWLLQSQLAEGLLAGLAEEDIFEAQALLASVHQNRYQAEAEQLSTLAERHLHQKSKHRSGVSSLGGGGGGGKRSKDEIKKEARAEEALEKMKRQAARKSGVEKEEQEKRTRQLEALRKWKLKSGTVVLRDV</sequence>
<name>L8GT33_ACACF</name>
<keyword evidence="3" id="KW-1185">Reference proteome</keyword>
<evidence type="ECO:0000313" key="3">
    <source>
        <dbReference type="Proteomes" id="UP000011083"/>
    </source>
</evidence>
<feature type="compositionally biased region" description="Basic and acidic residues" evidence="1">
    <location>
        <begin position="128"/>
        <end position="139"/>
    </location>
</feature>
<protein>
    <submittedName>
        <fullName evidence="2">Uncharacterized protein</fullName>
    </submittedName>
</protein>
<evidence type="ECO:0000256" key="1">
    <source>
        <dbReference type="SAM" id="MobiDB-lite"/>
    </source>
</evidence>
<feature type="region of interest" description="Disordered" evidence="1">
    <location>
        <begin position="78"/>
        <end position="139"/>
    </location>
</feature>
<dbReference type="VEuPathDB" id="AmoebaDB:ACA1_177480"/>
<reference evidence="2 3" key="1">
    <citation type="journal article" date="2013" name="Genome Biol.">
        <title>Genome of Acanthamoeba castellanii highlights extensive lateral gene transfer and early evolution of tyrosine kinase signaling.</title>
        <authorList>
            <person name="Clarke M."/>
            <person name="Lohan A.J."/>
            <person name="Liu B."/>
            <person name="Lagkouvardos I."/>
            <person name="Roy S."/>
            <person name="Zafar N."/>
            <person name="Bertelli C."/>
            <person name="Schilde C."/>
            <person name="Kianianmomeni A."/>
            <person name="Burglin T.R."/>
            <person name="Frech C."/>
            <person name="Turcotte B."/>
            <person name="Kopec K.O."/>
            <person name="Synnott J.M."/>
            <person name="Choo C."/>
            <person name="Paponov I."/>
            <person name="Finkler A."/>
            <person name="Soon Heng Tan C."/>
            <person name="Hutchins A.P."/>
            <person name="Weinmeier T."/>
            <person name="Rattei T."/>
            <person name="Chu J.S."/>
            <person name="Gimenez G."/>
            <person name="Irimia M."/>
            <person name="Rigden D.J."/>
            <person name="Fitzpatrick D.A."/>
            <person name="Lorenzo-Morales J."/>
            <person name="Bateman A."/>
            <person name="Chiu C.H."/>
            <person name="Tang P."/>
            <person name="Hegemann P."/>
            <person name="Fromm H."/>
            <person name="Raoult D."/>
            <person name="Greub G."/>
            <person name="Miranda-Saavedra D."/>
            <person name="Chen N."/>
            <person name="Nash P."/>
            <person name="Ginger M.L."/>
            <person name="Horn M."/>
            <person name="Schaap P."/>
            <person name="Caler L."/>
            <person name="Loftus B."/>
        </authorList>
    </citation>
    <scope>NUCLEOTIDE SEQUENCE [LARGE SCALE GENOMIC DNA]</scope>
    <source>
        <strain evidence="2 3">Neff</strain>
    </source>
</reference>
<dbReference type="AlphaFoldDB" id="L8GT33"/>
<dbReference type="EMBL" id="KB008006">
    <property type="protein sequence ID" value="ELR16140.1"/>
    <property type="molecule type" value="Genomic_DNA"/>
</dbReference>
<accession>L8GT33</accession>
<evidence type="ECO:0000313" key="2">
    <source>
        <dbReference type="EMBL" id="ELR16140.1"/>
    </source>
</evidence>
<feature type="compositionally biased region" description="Basic residues" evidence="1">
    <location>
        <begin position="1"/>
        <end position="13"/>
    </location>
</feature>
<dbReference type="Proteomes" id="UP000011083">
    <property type="component" value="Unassembled WGS sequence"/>
</dbReference>
<dbReference type="KEGG" id="acan:ACA1_177480"/>
<gene>
    <name evidence="2" type="ORF">ACA1_177480</name>
</gene>
<feature type="region of interest" description="Disordered" evidence="1">
    <location>
        <begin position="1"/>
        <end position="20"/>
    </location>
</feature>
<dbReference type="GeneID" id="14916834"/>
<organism evidence="2 3">
    <name type="scientific">Acanthamoeba castellanii (strain ATCC 30010 / Neff)</name>
    <dbReference type="NCBI Taxonomy" id="1257118"/>
    <lineage>
        <taxon>Eukaryota</taxon>
        <taxon>Amoebozoa</taxon>
        <taxon>Discosea</taxon>
        <taxon>Longamoebia</taxon>
        <taxon>Centramoebida</taxon>
        <taxon>Acanthamoebidae</taxon>
        <taxon>Acanthamoeba</taxon>
    </lineage>
</organism>
<dbReference type="RefSeq" id="XP_004338153.1">
    <property type="nucleotide sequence ID" value="XM_004338105.1"/>
</dbReference>